<accession>A0AAW1W653</accession>
<reference evidence="2 3" key="1">
    <citation type="journal article" date="2023" name="G3 (Bethesda)">
        <title>A chromosome-length genome assembly and annotation of blackberry (Rubus argutus, cv. 'Hillquist').</title>
        <authorList>
            <person name="Bruna T."/>
            <person name="Aryal R."/>
            <person name="Dudchenko O."/>
            <person name="Sargent D.J."/>
            <person name="Mead D."/>
            <person name="Buti M."/>
            <person name="Cavallini A."/>
            <person name="Hytonen T."/>
            <person name="Andres J."/>
            <person name="Pham M."/>
            <person name="Weisz D."/>
            <person name="Mascagni F."/>
            <person name="Usai G."/>
            <person name="Natali L."/>
            <person name="Bassil N."/>
            <person name="Fernandez G.E."/>
            <person name="Lomsadze A."/>
            <person name="Armour M."/>
            <person name="Olukolu B."/>
            <person name="Poorten T."/>
            <person name="Britton C."/>
            <person name="Davik J."/>
            <person name="Ashrafi H."/>
            <person name="Aiden E.L."/>
            <person name="Borodovsky M."/>
            <person name="Worthington M."/>
        </authorList>
    </citation>
    <scope>NUCLEOTIDE SEQUENCE [LARGE SCALE GENOMIC DNA]</scope>
    <source>
        <strain evidence="2">PI 553951</strain>
    </source>
</reference>
<dbReference type="AlphaFoldDB" id="A0AAW1W653"/>
<dbReference type="EMBL" id="JBEDUW010000007">
    <property type="protein sequence ID" value="KAK9914527.1"/>
    <property type="molecule type" value="Genomic_DNA"/>
</dbReference>
<feature type="region of interest" description="Disordered" evidence="1">
    <location>
        <begin position="1"/>
        <end position="24"/>
    </location>
</feature>
<evidence type="ECO:0000313" key="3">
    <source>
        <dbReference type="Proteomes" id="UP001457282"/>
    </source>
</evidence>
<gene>
    <name evidence="2" type="ORF">M0R45_038301</name>
</gene>
<sequence>MMVVLKGSVAAGPSNQGSGKETQDGNVAIMWTPLYCHTPTVDWVVPRPIPMTGLSDTFPAIVCPRGNRSQGWKSRPPRYRFPSLGHQGFRTSVFD</sequence>
<name>A0AAW1W653_RUBAR</name>
<protein>
    <submittedName>
        <fullName evidence="2">Uncharacterized protein</fullName>
    </submittedName>
</protein>
<dbReference type="Proteomes" id="UP001457282">
    <property type="component" value="Unassembled WGS sequence"/>
</dbReference>
<comment type="caution">
    <text evidence="2">The sequence shown here is derived from an EMBL/GenBank/DDBJ whole genome shotgun (WGS) entry which is preliminary data.</text>
</comment>
<evidence type="ECO:0000313" key="2">
    <source>
        <dbReference type="EMBL" id="KAK9914527.1"/>
    </source>
</evidence>
<evidence type="ECO:0000256" key="1">
    <source>
        <dbReference type="SAM" id="MobiDB-lite"/>
    </source>
</evidence>
<organism evidence="2 3">
    <name type="scientific">Rubus argutus</name>
    <name type="common">Southern blackberry</name>
    <dbReference type="NCBI Taxonomy" id="59490"/>
    <lineage>
        <taxon>Eukaryota</taxon>
        <taxon>Viridiplantae</taxon>
        <taxon>Streptophyta</taxon>
        <taxon>Embryophyta</taxon>
        <taxon>Tracheophyta</taxon>
        <taxon>Spermatophyta</taxon>
        <taxon>Magnoliopsida</taxon>
        <taxon>eudicotyledons</taxon>
        <taxon>Gunneridae</taxon>
        <taxon>Pentapetalae</taxon>
        <taxon>rosids</taxon>
        <taxon>fabids</taxon>
        <taxon>Rosales</taxon>
        <taxon>Rosaceae</taxon>
        <taxon>Rosoideae</taxon>
        <taxon>Rosoideae incertae sedis</taxon>
        <taxon>Rubus</taxon>
    </lineage>
</organism>
<proteinExistence type="predicted"/>
<keyword evidence="3" id="KW-1185">Reference proteome</keyword>